<dbReference type="EMBL" id="MK292688">
    <property type="protein sequence ID" value="QCQ68786.1"/>
    <property type="molecule type" value="Genomic_DNA"/>
</dbReference>
<keyword evidence="4 8" id="KW-0812">Transmembrane</keyword>
<evidence type="ECO:0000256" key="6">
    <source>
        <dbReference type="ARBA" id="ARBA00023136"/>
    </source>
</evidence>
<evidence type="ECO:0000256" key="7">
    <source>
        <dbReference type="ARBA" id="ARBA00031028"/>
    </source>
</evidence>
<dbReference type="EMBL" id="MK292674">
    <property type="protein sequence ID" value="QCQ68520.1"/>
    <property type="molecule type" value="Genomic_DNA"/>
</dbReference>
<dbReference type="EMBL" id="MK292687">
    <property type="protein sequence ID" value="QCQ68767.1"/>
    <property type="molecule type" value="Genomic_DNA"/>
</dbReference>
<dbReference type="EMBL" id="MK292676">
    <property type="protein sequence ID" value="QCQ68558.1"/>
    <property type="molecule type" value="Genomic_DNA"/>
</dbReference>
<dbReference type="EMBL" id="MK292684">
    <property type="protein sequence ID" value="QCQ68710.1"/>
    <property type="molecule type" value="Genomic_DNA"/>
</dbReference>
<dbReference type="EMBL" id="MK292700">
    <property type="protein sequence ID" value="QCQ68938.1"/>
    <property type="molecule type" value="Genomic_DNA"/>
</dbReference>
<evidence type="ECO:0000313" key="18">
    <source>
        <dbReference type="EMBL" id="QCQ68596.1"/>
    </source>
</evidence>
<evidence type="ECO:0000313" key="13">
    <source>
        <dbReference type="EMBL" id="QCQ68501.1"/>
    </source>
</evidence>
<dbReference type="Pfam" id="PF00361">
    <property type="entry name" value="Proton_antipo_M"/>
    <property type="match status" value="1"/>
</dbReference>
<dbReference type="InterPro" id="IPR001750">
    <property type="entry name" value="ND/Mrp_TM"/>
</dbReference>
<dbReference type="EMBL" id="MK292692">
    <property type="protein sequence ID" value="QCQ68862.1"/>
    <property type="molecule type" value="Genomic_DNA"/>
</dbReference>
<evidence type="ECO:0000313" key="21">
    <source>
        <dbReference type="EMBL" id="QCQ68653.1"/>
    </source>
</evidence>
<feature type="domain" description="NADH:quinone oxidoreductase/Mrp antiporter transmembrane" evidence="9">
    <location>
        <begin position="113"/>
        <end position="414"/>
    </location>
</feature>
<evidence type="ECO:0000313" key="22">
    <source>
        <dbReference type="EMBL" id="QCQ68672.1"/>
    </source>
</evidence>
<evidence type="ECO:0000313" key="28">
    <source>
        <dbReference type="EMBL" id="QCQ68786.1"/>
    </source>
</evidence>
<dbReference type="GeneID" id="40340795"/>
<feature type="transmembrane region" description="Helical" evidence="8">
    <location>
        <begin position="65"/>
        <end position="84"/>
    </location>
</feature>
<dbReference type="EMBL" id="MK292691">
    <property type="protein sequence ID" value="QCQ68843.1"/>
    <property type="molecule type" value="Genomic_DNA"/>
</dbReference>
<dbReference type="EMBL" id="MK292657">
    <property type="protein sequence ID" value="QCQ68482.1"/>
    <property type="molecule type" value="Genomic_DNA"/>
</dbReference>
<dbReference type="EMBL" id="MK292678">
    <property type="protein sequence ID" value="QCQ68596.1"/>
    <property type="molecule type" value="Genomic_DNA"/>
</dbReference>
<feature type="transmembrane region" description="Helical" evidence="8">
    <location>
        <begin position="465"/>
        <end position="483"/>
    </location>
</feature>
<feature type="transmembrane region" description="Helical" evidence="8">
    <location>
        <begin position="286"/>
        <end position="304"/>
    </location>
</feature>
<evidence type="ECO:0000313" key="34">
    <source>
        <dbReference type="EMBL" id="QCQ68900.1"/>
    </source>
</evidence>
<dbReference type="EMBL" id="MK292656">
    <property type="protein sequence ID" value="QCQ68463.1"/>
    <property type="molecule type" value="Genomic_DNA"/>
</dbReference>
<dbReference type="EMBL" id="MK292675">
    <property type="protein sequence ID" value="QCQ68539.1"/>
    <property type="molecule type" value="Genomic_DNA"/>
</dbReference>
<evidence type="ECO:0000313" key="30">
    <source>
        <dbReference type="EMBL" id="QCQ68824.1"/>
    </source>
</evidence>
<feature type="transmembrane region" description="Helical" evidence="8">
    <location>
        <begin position="96"/>
        <end position="114"/>
    </location>
</feature>
<evidence type="ECO:0000313" key="27">
    <source>
        <dbReference type="EMBL" id="QCQ68767.1"/>
    </source>
</evidence>
<comment type="subcellular location">
    <subcellularLocation>
        <location evidence="1">Membrane</location>
        <topology evidence="1">Multi-pass membrane protein</topology>
    </subcellularLocation>
</comment>
<sequence length="500" mass="55892">MWLLLILGLLGYIYTLYLILPKSQNVTPLLIRLSSLFLILKLIDILNLMYYIQDEILFLDGVHRLGFSLLFYELLLIGFTLMLFQAYTFLLKSGETFMILFTNVIAIINLIESYDWLLTLINYELVNITLYLIVSMKNGSEKALSASIKYFLLSALTTTFLLLSITLIYAITGTLHWDNLGLLWIFIEDGADLKLPLFFMFITIFFKIAAAPFHNWSPDLLDAIPTVLTSWMATLPKYGILLFLVTLANNILPMNQTIASFILFIGLLSILIGSLGLSNQWRIKRFLAYSAITNIGFLLLALGTNQLDNFVHYFVVYALTSIGIFLILLSIENGPAPGSSPSASEVAPGPEMINQLAGLTHQNAYLGLSFTFLLFSLMGIPPMAGFFAKLMVLASTLNLGLYSLALVAVLGSIIGAVNYLIWIKILNMNLTIPNESNLQFQNQTLIGSAQRAVTAQRAVSQEMQLSSYSISIIIAFTVLFYFYPLNFLSVTLSNLLFDFS</sequence>
<evidence type="ECO:0000256" key="8">
    <source>
        <dbReference type="SAM" id="Phobius"/>
    </source>
</evidence>
<dbReference type="EMBL" id="MK292697">
    <property type="protein sequence ID" value="QCQ68900.1"/>
    <property type="molecule type" value="Genomic_DNA"/>
</dbReference>
<evidence type="ECO:0000313" key="38">
    <source>
        <dbReference type="EMBL" id="QCQ68976.1"/>
    </source>
</evidence>
<dbReference type="EMBL" id="MK292702">
    <property type="protein sequence ID" value="QCQ68976.1"/>
    <property type="molecule type" value="Genomic_DNA"/>
</dbReference>
<dbReference type="EMBL" id="MK292701">
    <property type="protein sequence ID" value="QCQ68957.1"/>
    <property type="molecule type" value="Genomic_DNA"/>
</dbReference>
<evidence type="ECO:0000313" key="35">
    <source>
        <dbReference type="EMBL" id="QCQ68919.1"/>
    </source>
</evidence>
<keyword evidence="6 8" id="KW-0472">Membrane</keyword>
<evidence type="ECO:0000313" key="39">
    <source>
        <dbReference type="EMBL" id="QCQ68995.1"/>
    </source>
</evidence>
<geneLocation type="mitochondrion" evidence="27"/>
<dbReference type="EMBL" id="MK292679">
    <property type="protein sequence ID" value="QCQ68615.1"/>
    <property type="molecule type" value="Genomic_DNA"/>
</dbReference>
<evidence type="ECO:0000313" key="11">
    <source>
        <dbReference type="EMBL" id="QCQ68463.1"/>
    </source>
</evidence>
<dbReference type="EMBL" id="MK292685">
    <property type="protein sequence ID" value="QCQ68729.1"/>
    <property type="molecule type" value="Genomic_DNA"/>
</dbReference>
<dbReference type="EMBL" id="MK292655">
    <property type="protein sequence ID" value="QCQ68444.1"/>
    <property type="molecule type" value="Genomic_DNA"/>
</dbReference>
<gene>
    <name evidence="27" type="primary">nad2</name>
</gene>
<evidence type="ECO:0000313" key="36">
    <source>
        <dbReference type="EMBL" id="QCQ68938.1"/>
    </source>
</evidence>
<organism evidence="27">
    <name type="scientific">Synchytrium endobioticum</name>
    <dbReference type="NCBI Taxonomy" id="286115"/>
    <lineage>
        <taxon>Eukaryota</taxon>
        <taxon>Fungi</taxon>
        <taxon>Fungi incertae sedis</taxon>
        <taxon>Chytridiomycota</taxon>
        <taxon>Chytridiomycota incertae sedis</taxon>
        <taxon>Chytridiomycetes</taxon>
        <taxon>Synchytriales</taxon>
        <taxon>Synchytriaceae</taxon>
        <taxon>Synchytrium</taxon>
    </lineage>
</organism>
<feature type="transmembrane region" description="Helical" evidence="8">
    <location>
        <begin position="195"/>
        <end position="214"/>
    </location>
</feature>
<evidence type="ECO:0000313" key="20">
    <source>
        <dbReference type="EMBL" id="QCQ68634.1"/>
    </source>
</evidence>
<feature type="transmembrane region" description="Helical" evidence="8">
    <location>
        <begin position="364"/>
        <end position="387"/>
    </location>
</feature>
<evidence type="ECO:0000313" key="33">
    <source>
        <dbReference type="EMBL" id="QCQ68881.1"/>
    </source>
</evidence>
<evidence type="ECO:0000313" key="26">
    <source>
        <dbReference type="EMBL" id="QCQ68748.1"/>
    </source>
</evidence>
<comment type="similarity">
    <text evidence="2">Belongs to the complex I subunit 2 family.</text>
</comment>
<evidence type="ECO:0000313" key="31">
    <source>
        <dbReference type="EMBL" id="QCQ68843.1"/>
    </source>
</evidence>
<dbReference type="RefSeq" id="YP_009640145.1">
    <property type="nucleotide sequence ID" value="NC_042370.1"/>
</dbReference>
<feature type="transmembrane region" description="Helical" evidence="8">
    <location>
        <begin position="6"/>
        <end position="21"/>
    </location>
</feature>
<name>A0A4P8NP13_9FUNG</name>
<evidence type="ECO:0000256" key="3">
    <source>
        <dbReference type="ARBA" id="ARBA00021008"/>
    </source>
</evidence>
<dbReference type="EMBL" id="MK292686">
    <property type="protein sequence ID" value="QCQ68748.1"/>
    <property type="molecule type" value="Genomic_DNA"/>
</dbReference>
<proteinExistence type="inferred from homology"/>
<dbReference type="EMBL" id="MK292682">
    <property type="protein sequence ID" value="QCQ68672.1"/>
    <property type="molecule type" value="Genomic_DNA"/>
</dbReference>
<dbReference type="EMBL" id="MK292690">
    <property type="protein sequence ID" value="QCQ68824.1"/>
    <property type="molecule type" value="Genomic_DNA"/>
</dbReference>
<feature type="transmembrane region" description="Helical" evidence="8">
    <location>
        <begin position="33"/>
        <end position="53"/>
    </location>
</feature>
<dbReference type="EMBL" id="MK292698">
    <property type="protein sequence ID" value="QCQ68919.1"/>
    <property type="molecule type" value="Genomic_DNA"/>
</dbReference>
<feature type="transmembrane region" description="Helical" evidence="8">
    <location>
        <begin position="310"/>
        <end position="331"/>
    </location>
</feature>
<dbReference type="PANTHER" id="PTHR22773">
    <property type="entry name" value="NADH DEHYDROGENASE"/>
    <property type="match status" value="1"/>
</dbReference>
<evidence type="ECO:0000259" key="9">
    <source>
        <dbReference type="Pfam" id="PF00361"/>
    </source>
</evidence>
<dbReference type="EMBL" id="MK292703">
    <property type="protein sequence ID" value="QCQ68995.1"/>
    <property type="molecule type" value="Genomic_DNA"/>
</dbReference>
<evidence type="ECO:0000313" key="10">
    <source>
        <dbReference type="EMBL" id="QCQ68444.1"/>
    </source>
</evidence>
<evidence type="ECO:0000313" key="29">
    <source>
        <dbReference type="EMBL" id="QCQ68805.1"/>
    </source>
</evidence>
<dbReference type="EMBL" id="MK292696">
    <property type="protein sequence ID" value="QCQ68881.1"/>
    <property type="molecule type" value="Genomic_DNA"/>
</dbReference>
<evidence type="ECO:0000313" key="32">
    <source>
        <dbReference type="EMBL" id="QCQ68862.1"/>
    </source>
</evidence>
<feature type="transmembrane region" description="Helical" evidence="8">
    <location>
        <begin position="150"/>
        <end position="175"/>
    </location>
</feature>
<evidence type="ECO:0000313" key="19">
    <source>
        <dbReference type="EMBL" id="QCQ68615.1"/>
    </source>
</evidence>
<evidence type="ECO:0000313" key="14">
    <source>
        <dbReference type="EMBL" id="QCQ68520.1"/>
    </source>
</evidence>
<protein>
    <recommendedName>
        <fullName evidence="3">NADH-ubiquinone oxidoreductase chain 2</fullName>
    </recommendedName>
    <alternativeName>
        <fullName evidence="7">NADH dehydrogenase subunit 2</fullName>
    </alternativeName>
</protein>
<dbReference type="GO" id="GO:0016020">
    <property type="term" value="C:membrane"/>
    <property type="evidence" value="ECO:0007669"/>
    <property type="project" value="UniProtKB-SubCell"/>
</dbReference>
<evidence type="ECO:0000313" key="12">
    <source>
        <dbReference type="EMBL" id="QCQ68482.1"/>
    </source>
</evidence>
<dbReference type="EMBL" id="MK292677">
    <property type="protein sequence ID" value="QCQ68577.1"/>
    <property type="molecule type" value="Genomic_DNA"/>
</dbReference>
<evidence type="ECO:0000256" key="2">
    <source>
        <dbReference type="ARBA" id="ARBA00007012"/>
    </source>
</evidence>
<evidence type="ECO:0000256" key="1">
    <source>
        <dbReference type="ARBA" id="ARBA00004141"/>
    </source>
</evidence>
<feature type="transmembrane region" description="Helical" evidence="8">
    <location>
        <begin position="399"/>
        <end position="421"/>
    </location>
</feature>
<dbReference type="AlphaFoldDB" id="A0A4P8NP13"/>
<keyword evidence="27" id="KW-0496">Mitochondrion</keyword>
<dbReference type="EMBL" id="MK292673">
    <property type="protein sequence ID" value="QCQ68501.1"/>
    <property type="molecule type" value="Genomic_DNA"/>
</dbReference>
<dbReference type="EMBL" id="MK292681">
    <property type="protein sequence ID" value="QCQ68653.1"/>
    <property type="molecule type" value="Genomic_DNA"/>
</dbReference>
<evidence type="ECO:0000313" key="17">
    <source>
        <dbReference type="EMBL" id="QCQ68577.1"/>
    </source>
</evidence>
<reference evidence="27" key="1">
    <citation type="journal article" date="2018" name="BMC Evol. Biol.">
        <title>The linear mitochondrial genome of the quarantine chytrid Synchytrium endobioticum; insights into the evolution and recent history of an obligate biotrophic plant pathogen.</title>
        <authorList>
            <person name="van de Vossenberg B.T.L.H."/>
            <person name="Brankovics B."/>
            <person name="Nguyen H.D.T."/>
            <person name="van Gent-Pelzer M.P.E."/>
            <person name="Smith D."/>
            <person name="Dadej K."/>
            <person name="Przetakiewicz J."/>
            <person name="Kreuze J.F."/>
            <person name="Boerma M."/>
            <person name="van Leeuwen G.C.M."/>
            <person name="Andre Levesque C."/>
            <person name="van der Lee T.A.J."/>
        </authorList>
    </citation>
    <scope>NUCLEOTIDE SEQUENCE</scope>
    <source>
        <strain evidence="11">01WS</strain>
        <strain evidence="14">02WS</strain>
        <strain evidence="39">03WS</strain>
        <strain evidence="25">04WS</strain>
        <strain evidence="36">06WS</strain>
        <strain evidence="17">07WS</strain>
        <strain evidence="23">08WS</strain>
        <strain evidence="16">09WS</strain>
        <strain evidence="29">10WS</strain>
        <strain evidence="15">BEL01</strain>
        <strain evidence="27">DEN_01</strain>
        <strain evidence="19">EII2015</strain>
        <strain evidence="33">FERA1</strain>
        <strain evidence="18">FERA2</strain>
        <strain evidence="37">LEV6574</strain>
        <strain evidence="35">LEV6602</strain>
        <strain evidence="30">LEV6687</strain>
        <strain evidence="24">LEV6748</strain>
        <strain evidence="26">MB08</strain>
        <strain evidence="31">MB17</strain>
        <strain evidence="20">MB42</strain>
        <strain evidence="28">MB56</strain>
        <strain evidence="10">NED01</strain>
        <strain evidence="34">PER03</strain>
        <strain evidence="22">RUS01</strain>
        <strain evidence="21">SE4</strain>
        <strain evidence="12">SE5</strain>
        <strain evidence="13">SE6</strain>
        <strain evidence="38">SE7</strain>
        <strain evidence="32">UKR01</strain>
    </source>
</reference>
<evidence type="ECO:0000313" key="15">
    <source>
        <dbReference type="EMBL" id="QCQ68539.1"/>
    </source>
</evidence>
<evidence type="ECO:0000313" key="16">
    <source>
        <dbReference type="EMBL" id="QCQ68558.1"/>
    </source>
</evidence>
<feature type="transmembrane region" description="Helical" evidence="8">
    <location>
        <begin position="258"/>
        <end position="277"/>
    </location>
</feature>
<dbReference type="EMBL" id="MK292683">
    <property type="protein sequence ID" value="QCQ68691.1"/>
    <property type="molecule type" value="Genomic_DNA"/>
</dbReference>
<evidence type="ECO:0000256" key="4">
    <source>
        <dbReference type="ARBA" id="ARBA00022692"/>
    </source>
</evidence>
<evidence type="ECO:0000313" key="37">
    <source>
        <dbReference type="EMBL" id="QCQ68957.1"/>
    </source>
</evidence>
<evidence type="ECO:0000313" key="25">
    <source>
        <dbReference type="EMBL" id="QCQ68729.1"/>
    </source>
</evidence>
<dbReference type="EMBL" id="MK292689">
    <property type="protein sequence ID" value="QCQ68805.1"/>
    <property type="molecule type" value="Genomic_DNA"/>
</dbReference>
<evidence type="ECO:0000313" key="23">
    <source>
        <dbReference type="EMBL" id="QCQ68691.1"/>
    </source>
</evidence>
<feature type="transmembrane region" description="Helical" evidence="8">
    <location>
        <begin position="235"/>
        <end position="252"/>
    </location>
</feature>
<keyword evidence="5 8" id="KW-1133">Transmembrane helix</keyword>
<evidence type="ECO:0000313" key="24">
    <source>
        <dbReference type="EMBL" id="QCQ68710.1"/>
    </source>
</evidence>
<dbReference type="EMBL" id="MK292680">
    <property type="protein sequence ID" value="QCQ68634.1"/>
    <property type="molecule type" value="Genomic_DNA"/>
</dbReference>
<accession>A0A4P8NP13</accession>
<evidence type="ECO:0000256" key="5">
    <source>
        <dbReference type="ARBA" id="ARBA00022989"/>
    </source>
</evidence>